<reference evidence="1 2" key="2">
    <citation type="submission" date="2020-02" db="EMBL/GenBank/DDBJ databases">
        <title>Candidatus Galacturonibacter soehngenii shows hetero-acetogenic catabolism of galacturonic acid but lacks a canonical carbon monoxide dehydrogenase/acetyl-CoA synthase complex.</title>
        <authorList>
            <person name="Diender M."/>
            <person name="Stouten G.R."/>
            <person name="Petersen J.F."/>
            <person name="Nielsen P.H."/>
            <person name="Dueholm M.S."/>
            <person name="Pronk J.T."/>
            <person name="Van Loosdrecht M.C.M."/>
        </authorList>
    </citation>
    <scope>NUCLEOTIDE SEQUENCE [LARGE SCALE GENOMIC DNA]</scope>
    <source>
        <strain evidence="1">GalUA</strain>
    </source>
</reference>
<dbReference type="OrthoDB" id="9791535at2"/>
<reference evidence="1 2" key="1">
    <citation type="submission" date="2019-09" db="EMBL/GenBank/DDBJ databases">
        <authorList>
            <person name="Valk L.C."/>
        </authorList>
    </citation>
    <scope>NUCLEOTIDE SEQUENCE [LARGE SCALE GENOMIC DNA]</scope>
    <source>
        <strain evidence="1">GalUA</strain>
    </source>
</reference>
<dbReference type="Pfam" id="PF09719">
    <property type="entry name" value="C_GCAxxG_C_C"/>
    <property type="match status" value="1"/>
</dbReference>
<sequence>MNTIKINHKDQAKNYFMEGYNCAQSVFLAFSDEYDLDSDTILRISSSFGGGMGRLREVCGAVTGMFMAAGMIFGYTNPRDQIQKSEHYTRVQYLAKKFEEKNNSIICRELLGIDNKRDIPVPEERTKEYYKKRPCFELVSMAAEILDEYIMEQKGEKVWQDQQNGEE</sequence>
<proteinExistence type="predicted"/>
<evidence type="ECO:0000313" key="1">
    <source>
        <dbReference type="EMBL" id="KAB1437817.1"/>
    </source>
</evidence>
<dbReference type="RefSeq" id="WP_151144349.1">
    <property type="nucleotide sequence ID" value="NZ_WAGX01000005.1"/>
</dbReference>
<dbReference type="EMBL" id="WAGX01000005">
    <property type="protein sequence ID" value="KAB1437817.1"/>
    <property type="molecule type" value="Genomic_DNA"/>
</dbReference>
<organism evidence="1 2">
    <name type="scientific">Candidatus Galacturonatibacter soehngenii</name>
    <dbReference type="NCBI Taxonomy" id="2307010"/>
    <lineage>
        <taxon>Bacteria</taxon>
        <taxon>Bacillati</taxon>
        <taxon>Bacillota</taxon>
        <taxon>Clostridia</taxon>
        <taxon>Lachnospirales</taxon>
        <taxon>Lachnospiraceae</taxon>
        <taxon>Candidatus Galacturonatibacter</taxon>
    </lineage>
</organism>
<dbReference type="AlphaFoldDB" id="A0A7V7QJI2"/>
<keyword evidence="2" id="KW-1185">Reference proteome</keyword>
<evidence type="ECO:0000313" key="2">
    <source>
        <dbReference type="Proteomes" id="UP000461768"/>
    </source>
</evidence>
<dbReference type="InterPro" id="IPR010181">
    <property type="entry name" value="CGCAxxGCC_motif"/>
</dbReference>
<dbReference type="Proteomes" id="UP000461768">
    <property type="component" value="Unassembled WGS sequence"/>
</dbReference>
<accession>A0A7V7QJI2</accession>
<gene>
    <name evidence="1" type="ORF">F7O84_09500</name>
</gene>
<protein>
    <submittedName>
        <fullName evidence="1">C_GCAxxG_C_C family protein</fullName>
    </submittedName>
</protein>
<name>A0A7V7QJI2_9FIRM</name>
<dbReference type="NCBIfam" id="TIGR01909">
    <property type="entry name" value="C_GCAxxG_C_C"/>
    <property type="match status" value="1"/>
</dbReference>
<comment type="caution">
    <text evidence="1">The sequence shown here is derived from an EMBL/GenBank/DDBJ whole genome shotgun (WGS) entry which is preliminary data.</text>
</comment>